<keyword evidence="3" id="KW-0238">DNA-binding</keyword>
<keyword evidence="2" id="KW-0680">Restriction system</keyword>
<accession>A0A2L1VMU2</accession>
<dbReference type="GO" id="GO:0004519">
    <property type="term" value="F:endonuclease activity"/>
    <property type="evidence" value="ECO:0007669"/>
    <property type="project" value="UniProtKB-KW"/>
</dbReference>
<evidence type="ECO:0000313" key="6">
    <source>
        <dbReference type="Proteomes" id="UP000237921"/>
    </source>
</evidence>
<evidence type="ECO:0000313" key="5">
    <source>
        <dbReference type="EMBL" id="AVF46495.1"/>
    </source>
</evidence>
<dbReference type="InterPro" id="IPR052021">
    <property type="entry name" value="Type-I_RS_S_subunit"/>
</dbReference>
<dbReference type="SUPFAM" id="SSF116734">
    <property type="entry name" value="DNA methylase specificity domain"/>
    <property type="match status" value="2"/>
</dbReference>
<evidence type="ECO:0000256" key="2">
    <source>
        <dbReference type="ARBA" id="ARBA00022747"/>
    </source>
</evidence>
<evidence type="ECO:0000256" key="3">
    <source>
        <dbReference type="ARBA" id="ARBA00023125"/>
    </source>
</evidence>
<feature type="domain" description="Type I restriction modification DNA specificity" evidence="4">
    <location>
        <begin position="16"/>
        <end position="167"/>
    </location>
</feature>
<keyword evidence="5" id="KW-0540">Nuclease</keyword>
<gene>
    <name evidence="5" type="ORF">AL533_14665</name>
</gene>
<proteinExistence type="inferred from homology"/>
<sequence length="438" mass="50071">MVDNRGKTCPTVDQGLPLIATNCINNNSLFPVFEKVRYVNLETYKNWFRGHPQPDDIIFVCKGSPGRVAWVKDPVGFCIAQDMVSIRADKTKVDPKYLFALLRSDNVQQKISNMHVGSLIPHFKKGDFGNLYLDISEDMEYQRMVGEIYFNFSMKIEQNNQINQTLESIAQAIFKSWFINFEPVRAKITAKQTGQDPEFAAMCAISGKSEAELEQMAKEDFAELQATAALFPDELVETELGDVPKGWELQQLKDIAKYSSNKILLNDLNLENYISTENMLPEKKGIEKASSLPKANSVPAFRQGNILVSNIRPYFKKIWFSFFDGGHSNDVLNFDVLEKGTEEYLYNLIYQDSFFDRMMASSKGSKMPRGDKKAIMDFQIIVPPISLRCLYSAKVRSFYFYQNKLKIENQTLIDLRDTLLPRLLSGEVDLLDLHGERD</sequence>
<organism evidence="5 6">
    <name type="scientific">Acinetobacter nosocomialis</name>
    <dbReference type="NCBI Taxonomy" id="106654"/>
    <lineage>
        <taxon>Bacteria</taxon>
        <taxon>Pseudomonadati</taxon>
        <taxon>Pseudomonadota</taxon>
        <taxon>Gammaproteobacteria</taxon>
        <taxon>Moraxellales</taxon>
        <taxon>Moraxellaceae</taxon>
        <taxon>Acinetobacter</taxon>
        <taxon>Acinetobacter calcoaceticus/baumannii complex</taxon>
    </lineage>
</organism>
<dbReference type="PANTHER" id="PTHR30408">
    <property type="entry name" value="TYPE-1 RESTRICTION ENZYME ECOKI SPECIFICITY PROTEIN"/>
    <property type="match status" value="1"/>
</dbReference>
<evidence type="ECO:0000259" key="4">
    <source>
        <dbReference type="Pfam" id="PF01420"/>
    </source>
</evidence>
<dbReference type="Gene3D" id="3.90.220.20">
    <property type="entry name" value="DNA methylase specificity domains"/>
    <property type="match status" value="2"/>
</dbReference>
<evidence type="ECO:0000256" key="1">
    <source>
        <dbReference type="ARBA" id="ARBA00010923"/>
    </source>
</evidence>
<dbReference type="EMBL" id="CP014019">
    <property type="protein sequence ID" value="AVF46495.1"/>
    <property type="molecule type" value="Genomic_DNA"/>
</dbReference>
<dbReference type="GO" id="GO:0003677">
    <property type="term" value="F:DNA binding"/>
    <property type="evidence" value="ECO:0007669"/>
    <property type="project" value="UniProtKB-KW"/>
</dbReference>
<dbReference type="Proteomes" id="UP000237921">
    <property type="component" value="Chromosome"/>
</dbReference>
<keyword evidence="5" id="KW-0255">Endonuclease</keyword>
<dbReference type="REBASE" id="237808">
    <property type="entry name" value="S.Ano129III"/>
</dbReference>
<reference evidence="6" key="1">
    <citation type="submission" date="2017-12" db="EMBL/GenBank/DDBJ databases">
        <title>FDA dAtabase for Regulatory Grade micrObial Sequences (FDA-ARGOS): Supporting development and validation of Infectious Disease Dx tests.</title>
        <authorList>
            <person name="Hoffmann M."/>
            <person name="Allard M."/>
            <person name="Evans P."/>
            <person name="Brown E."/>
            <person name="Tallon L."/>
            <person name="Sadzewicz L."/>
            <person name="Sengamalay N."/>
            <person name="Ott S."/>
            <person name="Godinez A."/>
            <person name="Nagaraj S."/>
            <person name="Vavikolanu K."/>
            <person name="Aluvathingal J."/>
            <person name="Nadendla S."/>
            <person name="Sichtig H."/>
        </authorList>
    </citation>
    <scope>NUCLEOTIDE SEQUENCE [LARGE SCALE GENOMIC DNA]</scope>
    <source>
        <strain evidence="6">FDAARGOS_129</strain>
    </source>
</reference>
<dbReference type="InterPro" id="IPR000055">
    <property type="entry name" value="Restrct_endonuc_typeI_TRD"/>
</dbReference>
<dbReference type="GO" id="GO:0009307">
    <property type="term" value="P:DNA restriction-modification system"/>
    <property type="evidence" value="ECO:0007669"/>
    <property type="project" value="UniProtKB-KW"/>
</dbReference>
<dbReference type="InterPro" id="IPR044946">
    <property type="entry name" value="Restrct_endonuc_typeI_TRD_sf"/>
</dbReference>
<dbReference type="Pfam" id="PF01420">
    <property type="entry name" value="Methylase_S"/>
    <property type="match status" value="1"/>
</dbReference>
<keyword evidence="5" id="KW-0378">Hydrolase</keyword>
<protein>
    <submittedName>
        <fullName evidence="5">Type I restriction endonuclease</fullName>
    </submittedName>
</protein>
<dbReference type="AlphaFoldDB" id="A0A2L1VMU2"/>
<comment type="similarity">
    <text evidence="1">Belongs to the type-I restriction system S methylase family.</text>
</comment>
<name>A0A2L1VMU2_ACINO</name>
<dbReference type="PANTHER" id="PTHR30408:SF13">
    <property type="entry name" value="TYPE I RESTRICTION ENZYME HINDI SPECIFICITY SUBUNIT"/>
    <property type="match status" value="1"/>
</dbReference>